<evidence type="ECO:0008006" key="4">
    <source>
        <dbReference type="Google" id="ProtNLM"/>
    </source>
</evidence>
<dbReference type="GO" id="GO:0098703">
    <property type="term" value="P:calcium ion import across plasma membrane"/>
    <property type="evidence" value="ECO:0007669"/>
    <property type="project" value="TreeGrafter"/>
</dbReference>
<feature type="transmembrane region" description="Helical" evidence="2">
    <location>
        <begin position="60"/>
        <end position="79"/>
    </location>
</feature>
<dbReference type="RefSeq" id="XP_003150873.1">
    <property type="nucleotide sequence ID" value="XM_003150825.1"/>
</dbReference>
<dbReference type="EMBL" id="JH712244">
    <property type="protein sequence ID" value="EFO13196.1"/>
    <property type="molecule type" value="Genomic_DNA"/>
</dbReference>
<dbReference type="GO" id="GO:0005886">
    <property type="term" value="C:plasma membrane"/>
    <property type="evidence" value="ECO:0007669"/>
    <property type="project" value="TreeGrafter"/>
</dbReference>
<name>A0A1S0THA8_LOALO</name>
<proteinExistence type="predicted"/>
<dbReference type="InParanoid" id="A0A1S0THA8"/>
<evidence type="ECO:0000256" key="2">
    <source>
        <dbReference type="SAM" id="Phobius"/>
    </source>
</evidence>
<dbReference type="GeneID" id="9952824"/>
<accession>A0A1S0THA8</accession>
<dbReference type="PANTHER" id="PTHR10582">
    <property type="entry name" value="TRANSIENT RECEPTOR POTENTIAL ION CHANNEL PROTEIN"/>
    <property type="match status" value="1"/>
</dbReference>
<dbReference type="OMA" id="WENILHT"/>
<reference evidence="3" key="1">
    <citation type="submission" date="2012-04" db="EMBL/GenBank/DDBJ databases">
        <title>The Genome Sequence of Loa loa.</title>
        <authorList>
            <consortium name="The Broad Institute Genome Sequencing Platform"/>
            <consortium name="Broad Institute Genome Sequencing Center for Infectious Disease"/>
            <person name="Nutman T.B."/>
            <person name="Fink D.L."/>
            <person name="Russ C."/>
            <person name="Young S."/>
            <person name="Zeng Q."/>
            <person name="Gargeya S."/>
            <person name="Alvarado L."/>
            <person name="Berlin A."/>
            <person name="Chapman S.B."/>
            <person name="Chen Z."/>
            <person name="Freedman E."/>
            <person name="Gellesch M."/>
            <person name="Goldberg J."/>
            <person name="Griggs A."/>
            <person name="Gujja S."/>
            <person name="Heilman E.R."/>
            <person name="Heiman D."/>
            <person name="Howarth C."/>
            <person name="Mehta T."/>
            <person name="Neiman D."/>
            <person name="Pearson M."/>
            <person name="Roberts A."/>
            <person name="Saif S."/>
            <person name="Shea T."/>
            <person name="Shenoy N."/>
            <person name="Sisk P."/>
            <person name="Stolte C."/>
            <person name="Sykes S."/>
            <person name="White J."/>
            <person name="Yandava C."/>
            <person name="Haas B."/>
            <person name="Henn M.R."/>
            <person name="Nusbaum C."/>
            <person name="Birren B."/>
        </authorList>
    </citation>
    <scope>NUCLEOTIDE SEQUENCE [LARGE SCALE GENOMIC DNA]</scope>
</reference>
<gene>
    <name evidence="3" type="ORF">LOAG_15333</name>
</gene>
<evidence type="ECO:0000256" key="1">
    <source>
        <dbReference type="ARBA" id="ARBA00022737"/>
    </source>
</evidence>
<keyword evidence="2" id="KW-1133">Transmembrane helix</keyword>
<dbReference type="InterPro" id="IPR024862">
    <property type="entry name" value="TRPV"/>
</dbReference>
<keyword evidence="2" id="KW-0472">Membrane</keyword>
<organism evidence="3">
    <name type="scientific">Loa loa</name>
    <name type="common">Eye worm</name>
    <name type="synonym">Filaria loa</name>
    <dbReference type="NCBI Taxonomy" id="7209"/>
    <lineage>
        <taxon>Eukaryota</taxon>
        <taxon>Metazoa</taxon>
        <taxon>Ecdysozoa</taxon>
        <taxon>Nematoda</taxon>
        <taxon>Chromadorea</taxon>
        <taxon>Rhabditida</taxon>
        <taxon>Spirurina</taxon>
        <taxon>Spiruromorpha</taxon>
        <taxon>Filarioidea</taxon>
        <taxon>Onchocercidae</taxon>
        <taxon>Loa</taxon>
    </lineage>
</organism>
<dbReference type="CTD" id="9952824"/>
<sequence length="102" mass="12119">MIYTILSRDISRFILIYSIFLIGFSQSFYVIFGACERASKAKYGTQTNVWENILHTPFEAIMRLFIMTIGEFTIFYRSLNTCEERMMQIIGKVRFFSFFFSL</sequence>
<keyword evidence="2" id="KW-0812">Transmembrane</keyword>
<dbReference type="OrthoDB" id="533508at2759"/>
<dbReference type="GO" id="GO:0005262">
    <property type="term" value="F:calcium channel activity"/>
    <property type="evidence" value="ECO:0007669"/>
    <property type="project" value="TreeGrafter"/>
</dbReference>
<dbReference type="AlphaFoldDB" id="A0A1S0THA8"/>
<dbReference type="KEGG" id="loa:LOAG_15333"/>
<evidence type="ECO:0000313" key="3">
    <source>
        <dbReference type="EMBL" id="EFO13196.1"/>
    </source>
</evidence>
<dbReference type="PANTHER" id="PTHR10582:SF30">
    <property type="entry name" value="ION TRANSPORT DOMAIN-CONTAINING PROTEIN"/>
    <property type="match status" value="1"/>
</dbReference>
<keyword evidence="1" id="KW-0677">Repeat</keyword>
<protein>
    <recommendedName>
        <fullName evidence="4">Ion_trans domain-containing protein</fullName>
    </recommendedName>
</protein>
<feature type="transmembrane region" description="Helical" evidence="2">
    <location>
        <begin position="12"/>
        <end position="32"/>
    </location>
</feature>